<dbReference type="EMBL" id="CP026105">
    <property type="protein sequence ID" value="AUT69212.1"/>
    <property type="molecule type" value="Genomic_DNA"/>
</dbReference>
<evidence type="ECO:0000313" key="2">
    <source>
        <dbReference type="Proteomes" id="UP000236649"/>
    </source>
</evidence>
<dbReference type="KEGG" id="phs:C2L64_13610"/>
<organism evidence="1 2">
    <name type="scientific">Paraburkholderia hospita</name>
    <dbReference type="NCBI Taxonomy" id="169430"/>
    <lineage>
        <taxon>Bacteria</taxon>
        <taxon>Pseudomonadati</taxon>
        <taxon>Pseudomonadota</taxon>
        <taxon>Betaproteobacteria</taxon>
        <taxon>Burkholderiales</taxon>
        <taxon>Burkholderiaceae</taxon>
        <taxon>Paraburkholderia</taxon>
    </lineage>
</organism>
<name>A0AAN1JA19_9BURK</name>
<dbReference type="Proteomes" id="UP000236649">
    <property type="component" value="Chromosome 1"/>
</dbReference>
<reference evidence="1 2" key="1">
    <citation type="submission" date="2018-01" db="EMBL/GenBank/DDBJ databases">
        <title>Species boundaries and ecological features among Paraburkholderia terrae DSMZ17804T, P. hospita DSMZ17164T and P. caribensis DSMZ13236T.</title>
        <authorList>
            <person name="Pratama A.A."/>
        </authorList>
    </citation>
    <scope>NUCLEOTIDE SEQUENCE [LARGE SCALE GENOMIC DNA]</scope>
    <source>
        <strain evidence="1 2">DSM 17164</strain>
    </source>
</reference>
<sequence>MEDKWADYLIYEVVSIQRKRASFRFRLAIDNGHAVDERGEYLRDDVVSAIKNGPTFVTVFQNPANGDWTRGDRVFLARGNDI</sequence>
<gene>
    <name evidence="1" type="ORF">C2L64_13610</name>
</gene>
<protein>
    <submittedName>
        <fullName evidence="1">Uncharacterized protein</fullName>
    </submittedName>
</protein>
<dbReference type="GeneID" id="55529365"/>
<dbReference type="RefSeq" id="WP_090838658.1">
    <property type="nucleotide sequence ID" value="NZ_CADFGJ010000066.1"/>
</dbReference>
<proteinExistence type="predicted"/>
<accession>A0AAN1JA19</accession>
<dbReference type="AlphaFoldDB" id="A0AAN1JA19"/>
<evidence type="ECO:0000313" key="1">
    <source>
        <dbReference type="EMBL" id="AUT69212.1"/>
    </source>
</evidence>